<dbReference type="GO" id="GO:0003677">
    <property type="term" value="F:DNA binding"/>
    <property type="evidence" value="ECO:0007669"/>
    <property type="project" value="UniProtKB-KW"/>
</dbReference>
<dbReference type="GO" id="GO:0009314">
    <property type="term" value="P:response to radiation"/>
    <property type="evidence" value="ECO:0007669"/>
    <property type="project" value="UniProtKB-ARBA"/>
</dbReference>
<dbReference type="GO" id="GO:0000725">
    <property type="term" value="P:recombinational repair"/>
    <property type="evidence" value="ECO:0007669"/>
    <property type="project" value="TreeGrafter"/>
</dbReference>
<dbReference type="InterPro" id="IPR014017">
    <property type="entry name" value="DNA_helicase_UvrD-like_C"/>
</dbReference>
<name>A0A9D2RQA8_9MICO</name>
<dbReference type="InterPro" id="IPR013986">
    <property type="entry name" value="DExx_box_DNA_helicase_dom_sf"/>
</dbReference>
<dbReference type="PROSITE" id="PS51217">
    <property type="entry name" value="UVRD_HELICASE_CTER"/>
    <property type="match status" value="1"/>
</dbReference>
<feature type="compositionally biased region" description="Pro residues" evidence="14">
    <location>
        <begin position="81"/>
        <end position="96"/>
    </location>
</feature>
<feature type="region of interest" description="Disordered" evidence="14">
    <location>
        <begin position="1"/>
        <end position="96"/>
    </location>
</feature>
<evidence type="ECO:0000259" key="15">
    <source>
        <dbReference type="PROSITE" id="PS51198"/>
    </source>
</evidence>
<keyword evidence="6" id="KW-0238">DNA-binding</keyword>
<dbReference type="InterPro" id="IPR014016">
    <property type="entry name" value="UvrD-like_ATP-bd"/>
</dbReference>
<comment type="similarity">
    <text evidence="1">Belongs to the helicase family. UvrD subfamily.</text>
</comment>
<dbReference type="FunFam" id="1.10.10.160:FF:000001">
    <property type="entry name" value="ATP-dependent DNA helicase"/>
    <property type="match status" value="1"/>
</dbReference>
<dbReference type="GO" id="GO:0016787">
    <property type="term" value="F:hydrolase activity"/>
    <property type="evidence" value="ECO:0007669"/>
    <property type="project" value="UniProtKB-UniRule"/>
</dbReference>
<keyword evidence="5 13" id="KW-0067">ATP-binding</keyword>
<dbReference type="Proteomes" id="UP000823823">
    <property type="component" value="Unassembled WGS sequence"/>
</dbReference>
<dbReference type="PROSITE" id="PS51198">
    <property type="entry name" value="UVRD_HELICASE_ATP_BIND"/>
    <property type="match status" value="1"/>
</dbReference>
<organism evidence="17 18">
    <name type="scientific">Candidatus Brachybacterium merdavium</name>
    <dbReference type="NCBI Taxonomy" id="2838513"/>
    <lineage>
        <taxon>Bacteria</taxon>
        <taxon>Bacillati</taxon>
        <taxon>Actinomycetota</taxon>
        <taxon>Actinomycetes</taxon>
        <taxon>Micrococcales</taxon>
        <taxon>Dermabacteraceae</taxon>
        <taxon>Brachybacterium</taxon>
    </lineage>
</organism>
<dbReference type="SUPFAM" id="SSF52540">
    <property type="entry name" value="P-loop containing nucleoside triphosphate hydrolases"/>
    <property type="match status" value="1"/>
</dbReference>
<feature type="domain" description="UvrD-like helicase C-terminal" evidence="16">
    <location>
        <begin position="413"/>
        <end position="779"/>
    </location>
</feature>
<evidence type="ECO:0000259" key="16">
    <source>
        <dbReference type="PROSITE" id="PS51217"/>
    </source>
</evidence>
<evidence type="ECO:0000256" key="11">
    <source>
        <dbReference type="ARBA" id="ARBA00067565"/>
    </source>
</evidence>
<sequence>MSSLFDDLSLPDAFRRLEGVRVRPDAEEPPVGDPPPQSAPVDEAPLPQEPPMDEPPYDEPPYDEEPPPPEEPPFDEEPPFEEMPPPEEPPFGETPPPGGPVVHAGPAEHWQSRRAPLGVREDLAELTEDLNPAQREAVEHRGSPLLIVAGAGSGKTRVLTRRIAHLLRAGEAMPGEILAITFTNKAATEMRERVQELVGPVARSMWVSTFHSACVRILRRDAAAAGLKSSFTIYDSADSLRLITTIAKDFELDTKKHAPRALASRISSLKNELTDPIDFADQAESSKNPFERTLARIYTNYTERLRQANAVDFDDLIGLTVTMLRENPAIREGYRRRFRHLLVDEYQDTNIAQYELVRELVGEDPRADLTVVGDSDQSIYAFRGATIRNIIEFEQDFPSARTIVLEQNYRSTQNILSAANSLIEGNEGRRKKNLWTDQGAGDQITLYVADDEQAEARYIGRQIDALVDDGRNAGDIAIFYRANAQSRALEDQLIRIGLPYRVIGGTRFYERREIKDAVAYLQVLSNPADEINLRRILNVPKRGIGDRAEAAIAMLAERERISFGEALRRAEEAPGIATRSLNAVRTFVSMLDDLQQQARSGEGPAELLEAILTKSGYYAELQGSDDLQDESRLENLAELISVAAEFEAQVEAADAAASEFEEPEEDSDIAGAPPVPGEAAGPAPGDDADSRHGPESESGHGQEPEPGHGPELETGHGPESEPAPGSDVAPDAALTAPDDPEASLIDRFLEKVSLVADADQIPGAEDQFVTLMTLHTAKGLEFPVVFLTGLEDGTFPHNRTLGDPEELEEERRLAYVGITRAREKLYITRAQMRAMWGASQFMPASRFLDEIPESVLDVARAGSTLSGAGFASSGGYGGGSSFGAGYGGRRGLSFSGGLGGGRRDVNRPSFGSGRKPVSASQMPQLAVGDRVTHDSFGMGTVSEVAGQGEKTQVEVAFKAPHGTKRLLLRYAPLTKL</sequence>
<keyword evidence="2 13" id="KW-0547">Nucleotide-binding</keyword>
<dbReference type="Gene3D" id="1.10.486.10">
    <property type="entry name" value="PCRA, domain 4"/>
    <property type="match status" value="2"/>
</dbReference>
<evidence type="ECO:0000256" key="7">
    <source>
        <dbReference type="ARBA" id="ARBA00023235"/>
    </source>
</evidence>
<feature type="compositionally biased region" description="Basic and acidic residues" evidence="14">
    <location>
        <begin position="688"/>
        <end position="719"/>
    </location>
</feature>
<feature type="binding site" evidence="13">
    <location>
        <begin position="149"/>
        <end position="156"/>
    </location>
    <ligand>
        <name>ATP</name>
        <dbReference type="ChEBI" id="CHEBI:30616"/>
    </ligand>
</feature>
<dbReference type="PANTHER" id="PTHR11070">
    <property type="entry name" value="UVRD / RECB / PCRA DNA HELICASE FAMILY MEMBER"/>
    <property type="match status" value="1"/>
</dbReference>
<evidence type="ECO:0000256" key="13">
    <source>
        <dbReference type="PROSITE-ProRule" id="PRU00560"/>
    </source>
</evidence>
<dbReference type="Pfam" id="PF21196">
    <property type="entry name" value="PcrA_UvrD_tudor"/>
    <property type="match status" value="1"/>
</dbReference>
<keyword evidence="4 13" id="KW-0347">Helicase</keyword>
<evidence type="ECO:0000256" key="1">
    <source>
        <dbReference type="ARBA" id="ARBA00009922"/>
    </source>
</evidence>
<dbReference type="Pfam" id="PF13361">
    <property type="entry name" value="UvrD_C"/>
    <property type="match status" value="1"/>
</dbReference>
<comment type="caution">
    <text evidence="17">The sequence shown here is derived from an EMBL/GenBank/DDBJ whole genome shotgun (WGS) entry which is preliminary data.</text>
</comment>
<evidence type="ECO:0000256" key="12">
    <source>
        <dbReference type="ARBA" id="ARBA00077374"/>
    </source>
</evidence>
<dbReference type="GO" id="GO:0005524">
    <property type="term" value="F:ATP binding"/>
    <property type="evidence" value="ECO:0007669"/>
    <property type="project" value="UniProtKB-UniRule"/>
</dbReference>
<evidence type="ECO:0000256" key="2">
    <source>
        <dbReference type="ARBA" id="ARBA00022741"/>
    </source>
</evidence>
<accession>A0A9D2RQA8</accession>
<dbReference type="InterPro" id="IPR000212">
    <property type="entry name" value="DNA_helicase_UvrD/REP"/>
</dbReference>
<feature type="domain" description="UvrD-like helicase ATP-binding" evidence="15">
    <location>
        <begin position="128"/>
        <end position="412"/>
    </location>
</feature>
<dbReference type="Pfam" id="PF00580">
    <property type="entry name" value="UvrD-helicase"/>
    <property type="match status" value="1"/>
</dbReference>
<dbReference type="GO" id="GO:0005829">
    <property type="term" value="C:cytosol"/>
    <property type="evidence" value="ECO:0007669"/>
    <property type="project" value="TreeGrafter"/>
</dbReference>
<evidence type="ECO:0000256" key="14">
    <source>
        <dbReference type="SAM" id="MobiDB-lite"/>
    </source>
</evidence>
<dbReference type="GO" id="GO:0043138">
    <property type="term" value="F:3'-5' DNA helicase activity"/>
    <property type="evidence" value="ECO:0007669"/>
    <property type="project" value="UniProtKB-EC"/>
</dbReference>
<dbReference type="CDD" id="cd18807">
    <property type="entry name" value="SF1_C_UvrD"/>
    <property type="match status" value="1"/>
</dbReference>
<reference evidence="17" key="2">
    <citation type="submission" date="2021-04" db="EMBL/GenBank/DDBJ databases">
        <authorList>
            <person name="Gilroy R."/>
        </authorList>
    </citation>
    <scope>NUCLEOTIDE SEQUENCE</scope>
    <source>
        <strain evidence="17">ChiHjej13B12-24818</strain>
    </source>
</reference>
<feature type="compositionally biased region" description="Acidic residues" evidence="14">
    <location>
        <begin position="51"/>
        <end position="80"/>
    </location>
</feature>
<keyword evidence="3 13" id="KW-0378">Hydrolase</keyword>
<dbReference type="InterPro" id="IPR027417">
    <property type="entry name" value="P-loop_NTPase"/>
</dbReference>
<evidence type="ECO:0000256" key="9">
    <source>
        <dbReference type="ARBA" id="ARBA00034808"/>
    </source>
</evidence>
<evidence type="ECO:0000256" key="5">
    <source>
        <dbReference type="ARBA" id="ARBA00022840"/>
    </source>
</evidence>
<evidence type="ECO:0000256" key="3">
    <source>
        <dbReference type="ARBA" id="ARBA00022801"/>
    </source>
</evidence>
<comment type="catalytic activity">
    <reaction evidence="8">
        <text>Couples ATP hydrolysis with the unwinding of duplex DNA by translocating in the 3'-5' direction.</text>
        <dbReference type="EC" id="5.6.2.4"/>
    </reaction>
</comment>
<proteinExistence type="inferred from homology"/>
<evidence type="ECO:0000256" key="6">
    <source>
        <dbReference type="ARBA" id="ARBA00023125"/>
    </source>
</evidence>
<gene>
    <name evidence="17" type="ORF">H9786_14735</name>
</gene>
<dbReference type="CDD" id="cd17932">
    <property type="entry name" value="DEXQc_UvrD"/>
    <property type="match status" value="1"/>
</dbReference>
<feature type="compositionally biased region" description="Acidic residues" evidence="14">
    <location>
        <begin position="659"/>
        <end position="668"/>
    </location>
</feature>
<dbReference type="FunFam" id="1.10.486.10:FF:000003">
    <property type="entry name" value="ATP-dependent DNA helicase"/>
    <property type="match status" value="1"/>
</dbReference>
<feature type="compositionally biased region" description="Basic and acidic residues" evidence="14">
    <location>
        <begin position="13"/>
        <end position="26"/>
    </location>
</feature>
<evidence type="ECO:0000313" key="18">
    <source>
        <dbReference type="Proteomes" id="UP000823823"/>
    </source>
</evidence>
<dbReference type="AlphaFoldDB" id="A0A9D2RQA8"/>
<evidence type="ECO:0000256" key="10">
    <source>
        <dbReference type="ARBA" id="ARBA00048988"/>
    </source>
</evidence>
<evidence type="ECO:0000313" key="17">
    <source>
        <dbReference type="EMBL" id="HJB11753.1"/>
    </source>
</evidence>
<feature type="region of interest" description="Disordered" evidence="14">
    <location>
        <begin position="897"/>
        <end position="922"/>
    </location>
</feature>
<dbReference type="Gene3D" id="1.10.10.160">
    <property type="match status" value="1"/>
</dbReference>
<protein>
    <recommendedName>
        <fullName evidence="11">ATP-dependent DNA helicase UvrD1</fullName>
        <ecNumber evidence="9">5.6.2.4</ecNumber>
    </recommendedName>
    <alternativeName>
        <fullName evidence="12">DNA 3'-5' helicase UvrD1</fullName>
    </alternativeName>
</protein>
<comment type="catalytic activity">
    <reaction evidence="10">
        <text>ATP + H2O = ADP + phosphate + H(+)</text>
        <dbReference type="Rhea" id="RHEA:13065"/>
        <dbReference type="ChEBI" id="CHEBI:15377"/>
        <dbReference type="ChEBI" id="CHEBI:15378"/>
        <dbReference type="ChEBI" id="CHEBI:30616"/>
        <dbReference type="ChEBI" id="CHEBI:43474"/>
        <dbReference type="ChEBI" id="CHEBI:456216"/>
        <dbReference type="EC" id="5.6.2.4"/>
    </reaction>
</comment>
<dbReference type="EC" id="5.6.2.4" evidence="9"/>
<keyword evidence="7" id="KW-0413">Isomerase</keyword>
<dbReference type="Gene3D" id="3.40.50.300">
    <property type="entry name" value="P-loop containing nucleotide triphosphate hydrolases"/>
    <property type="match status" value="3"/>
</dbReference>
<dbReference type="EMBL" id="DWZH01000113">
    <property type="protein sequence ID" value="HJB11753.1"/>
    <property type="molecule type" value="Genomic_DNA"/>
</dbReference>
<evidence type="ECO:0000256" key="4">
    <source>
        <dbReference type="ARBA" id="ARBA00022806"/>
    </source>
</evidence>
<dbReference type="GO" id="GO:0033202">
    <property type="term" value="C:DNA helicase complex"/>
    <property type="evidence" value="ECO:0007669"/>
    <property type="project" value="TreeGrafter"/>
</dbReference>
<feature type="region of interest" description="Disordered" evidence="14">
    <location>
        <begin position="652"/>
        <end position="738"/>
    </location>
</feature>
<dbReference type="PANTHER" id="PTHR11070:SF2">
    <property type="entry name" value="ATP-DEPENDENT DNA HELICASE SRS2"/>
    <property type="match status" value="1"/>
</dbReference>
<reference evidence="17" key="1">
    <citation type="journal article" date="2021" name="PeerJ">
        <title>Extensive microbial diversity within the chicken gut microbiome revealed by metagenomics and culture.</title>
        <authorList>
            <person name="Gilroy R."/>
            <person name="Ravi A."/>
            <person name="Getino M."/>
            <person name="Pursley I."/>
            <person name="Horton D.L."/>
            <person name="Alikhan N.F."/>
            <person name="Baker D."/>
            <person name="Gharbi K."/>
            <person name="Hall N."/>
            <person name="Watson M."/>
            <person name="Adriaenssens E.M."/>
            <person name="Foster-Nyarko E."/>
            <person name="Jarju S."/>
            <person name="Secka A."/>
            <person name="Antonio M."/>
            <person name="Oren A."/>
            <person name="Chaudhuri R.R."/>
            <person name="La Ragione R."/>
            <person name="Hildebrand F."/>
            <person name="Pallen M.J."/>
        </authorList>
    </citation>
    <scope>NUCLEOTIDE SEQUENCE</scope>
    <source>
        <strain evidence="17">ChiHjej13B12-24818</strain>
    </source>
</reference>
<evidence type="ECO:0000256" key="8">
    <source>
        <dbReference type="ARBA" id="ARBA00034617"/>
    </source>
</evidence>